<dbReference type="OrthoDB" id="1938246at2759"/>
<dbReference type="Proteomes" id="UP000886595">
    <property type="component" value="Unassembled WGS sequence"/>
</dbReference>
<dbReference type="InterPro" id="IPR002156">
    <property type="entry name" value="RNaseH_domain"/>
</dbReference>
<comment type="caution">
    <text evidence="2">The sequence shown here is derived from an EMBL/GenBank/DDBJ whole genome shotgun (WGS) entry which is preliminary data.</text>
</comment>
<dbReference type="InterPro" id="IPR012337">
    <property type="entry name" value="RNaseH-like_sf"/>
</dbReference>
<protein>
    <recommendedName>
        <fullName evidence="1">RNase H type-1 domain-containing protein</fullName>
    </recommendedName>
</protein>
<dbReference type="CDD" id="cd06222">
    <property type="entry name" value="RNase_H_like"/>
    <property type="match status" value="1"/>
</dbReference>
<accession>A0A8X7TXA1</accession>
<dbReference type="SUPFAM" id="SSF53098">
    <property type="entry name" value="Ribonuclease H-like"/>
    <property type="match status" value="1"/>
</dbReference>
<dbReference type="PANTHER" id="PTHR47074:SF49">
    <property type="entry name" value="POLYNUCLEOTIDYL TRANSFERASE, RIBONUCLEASE H-LIKE SUPERFAMILY PROTEIN"/>
    <property type="match status" value="1"/>
</dbReference>
<dbReference type="PANTHER" id="PTHR47074">
    <property type="entry name" value="BNAC02G40300D PROTEIN"/>
    <property type="match status" value="1"/>
</dbReference>
<dbReference type="GO" id="GO:0003676">
    <property type="term" value="F:nucleic acid binding"/>
    <property type="evidence" value="ECO:0007669"/>
    <property type="project" value="InterPro"/>
</dbReference>
<dbReference type="AlphaFoldDB" id="A0A8X7TXA1"/>
<proteinExistence type="predicted"/>
<evidence type="ECO:0000313" key="2">
    <source>
        <dbReference type="EMBL" id="KAG2256921.1"/>
    </source>
</evidence>
<dbReference type="EMBL" id="JAAMPC010000015">
    <property type="protein sequence ID" value="KAG2256921.1"/>
    <property type="molecule type" value="Genomic_DNA"/>
</dbReference>
<dbReference type="GO" id="GO:0004523">
    <property type="term" value="F:RNA-DNA hybrid ribonuclease activity"/>
    <property type="evidence" value="ECO:0007669"/>
    <property type="project" value="InterPro"/>
</dbReference>
<dbReference type="InterPro" id="IPR036397">
    <property type="entry name" value="RNaseH_sf"/>
</dbReference>
<sequence>MAQVTVGNKPIAVQPIMYSTIPEECAIINCDASWRIETLTAGLGWIVEDKQSDLCTEGQAQSEFVASPLMAEALALREALITVRHGSPNVWIRSDNLELIRAINSKVFPMELYGVLKDIESLSSSLDFILFHMFCVLVMFEQTPWLKMLIFKPT</sequence>
<name>A0A8X7TXA1_BRACI</name>
<keyword evidence="3" id="KW-1185">Reference proteome</keyword>
<dbReference type="InterPro" id="IPR044730">
    <property type="entry name" value="RNase_H-like_dom_plant"/>
</dbReference>
<feature type="domain" description="RNase H type-1" evidence="1">
    <location>
        <begin position="29"/>
        <end position="132"/>
    </location>
</feature>
<dbReference type="Pfam" id="PF13456">
    <property type="entry name" value="RVT_3"/>
    <property type="match status" value="1"/>
</dbReference>
<dbReference type="InterPro" id="IPR052929">
    <property type="entry name" value="RNase_H-like_EbsB-rel"/>
</dbReference>
<gene>
    <name evidence="2" type="ORF">Bca52824_076215</name>
</gene>
<organism evidence="2 3">
    <name type="scientific">Brassica carinata</name>
    <name type="common">Ethiopian mustard</name>
    <name type="synonym">Abyssinian cabbage</name>
    <dbReference type="NCBI Taxonomy" id="52824"/>
    <lineage>
        <taxon>Eukaryota</taxon>
        <taxon>Viridiplantae</taxon>
        <taxon>Streptophyta</taxon>
        <taxon>Embryophyta</taxon>
        <taxon>Tracheophyta</taxon>
        <taxon>Spermatophyta</taxon>
        <taxon>Magnoliopsida</taxon>
        <taxon>eudicotyledons</taxon>
        <taxon>Gunneridae</taxon>
        <taxon>Pentapetalae</taxon>
        <taxon>rosids</taxon>
        <taxon>malvids</taxon>
        <taxon>Brassicales</taxon>
        <taxon>Brassicaceae</taxon>
        <taxon>Brassiceae</taxon>
        <taxon>Brassica</taxon>
    </lineage>
</organism>
<reference evidence="2 3" key="1">
    <citation type="submission" date="2020-02" db="EMBL/GenBank/DDBJ databases">
        <authorList>
            <person name="Ma Q."/>
            <person name="Huang Y."/>
            <person name="Song X."/>
            <person name="Pei D."/>
        </authorList>
    </citation>
    <scope>NUCLEOTIDE SEQUENCE [LARGE SCALE GENOMIC DNA]</scope>
    <source>
        <strain evidence="2">Sxm20200214</strain>
        <tissue evidence="2">Leaf</tissue>
    </source>
</reference>
<evidence type="ECO:0000259" key="1">
    <source>
        <dbReference type="Pfam" id="PF13456"/>
    </source>
</evidence>
<evidence type="ECO:0000313" key="3">
    <source>
        <dbReference type="Proteomes" id="UP000886595"/>
    </source>
</evidence>
<dbReference type="Gene3D" id="3.30.420.10">
    <property type="entry name" value="Ribonuclease H-like superfamily/Ribonuclease H"/>
    <property type="match status" value="1"/>
</dbReference>